<dbReference type="EMBL" id="JBHTLD010000293">
    <property type="protein sequence ID" value="MFD1188516.1"/>
    <property type="molecule type" value="Genomic_DNA"/>
</dbReference>
<organism evidence="2 3">
    <name type="scientific">Pontibacter rugosus</name>
    <dbReference type="NCBI Taxonomy" id="1745966"/>
    <lineage>
        <taxon>Bacteria</taxon>
        <taxon>Pseudomonadati</taxon>
        <taxon>Bacteroidota</taxon>
        <taxon>Cytophagia</taxon>
        <taxon>Cytophagales</taxon>
        <taxon>Hymenobacteraceae</taxon>
        <taxon>Pontibacter</taxon>
    </lineage>
</organism>
<dbReference type="CDD" id="cd00093">
    <property type="entry name" value="HTH_XRE"/>
    <property type="match status" value="1"/>
</dbReference>
<sequence>MKLEVLNSIKNEGEYEKALAMLRILRGAEPGSEEENYRSKLKELVLAYEGIHHPFGEEGFEQWAQQMQKPELATHKVKEIEKAENDAIEFTHNWRSFIEKRKDIVKKRIKEKHITQEKLAEKLHLRKSHLSNILNGKRTLNANVVVLISHYLDIPFEKLLPPVEVAQGAIMAE</sequence>
<name>A0ABW3SX24_9BACT</name>
<gene>
    <name evidence="2" type="ORF">ACFQ2O_20060</name>
</gene>
<feature type="domain" description="HTH cro/C1-type" evidence="1">
    <location>
        <begin position="105"/>
        <end position="159"/>
    </location>
</feature>
<dbReference type="RefSeq" id="WP_377532250.1">
    <property type="nucleotide sequence ID" value="NZ_JBHTLD010000293.1"/>
</dbReference>
<dbReference type="SUPFAM" id="SSF47413">
    <property type="entry name" value="lambda repressor-like DNA-binding domains"/>
    <property type="match status" value="1"/>
</dbReference>
<evidence type="ECO:0000313" key="2">
    <source>
        <dbReference type="EMBL" id="MFD1188516.1"/>
    </source>
</evidence>
<proteinExistence type="predicted"/>
<dbReference type="InterPro" id="IPR010982">
    <property type="entry name" value="Lambda_DNA-bd_dom_sf"/>
</dbReference>
<comment type="caution">
    <text evidence="2">The sequence shown here is derived from an EMBL/GenBank/DDBJ whole genome shotgun (WGS) entry which is preliminary data.</text>
</comment>
<evidence type="ECO:0000313" key="3">
    <source>
        <dbReference type="Proteomes" id="UP001597094"/>
    </source>
</evidence>
<dbReference type="InterPro" id="IPR001387">
    <property type="entry name" value="Cro/C1-type_HTH"/>
</dbReference>
<reference evidence="3" key="1">
    <citation type="journal article" date="2019" name="Int. J. Syst. Evol. Microbiol.">
        <title>The Global Catalogue of Microorganisms (GCM) 10K type strain sequencing project: providing services to taxonomists for standard genome sequencing and annotation.</title>
        <authorList>
            <consortium name="The Broad Institute Genomics Platform"/>
            <consortium name="The Broad Institute Genome Sequencing Center for Infectious Disease"/>
            <person name="Wu L."/>
            <person name="Ma J."/>
        </authorList>
    </citation>
    <scope>NUCLEOTIDE SEQUENCE [LARGE SCALE GENOMIC DNA]</scope>
    <source>
        <strain evidence="3">JCM 31319</strain>
    </source>
</reference>
<evidence type="ECO:0000259" key="1">
    <source>
        <dbReference type="PROSITE" id="PS50943"/>
    </source>
</evidence>
<protein>
    <submittedName>
        <fullName evidence="2">Helix-turn-helix domain-containing protein</fullName>
    </submittedName>
</protein>
<accession>A0ABW3SX24</accession>
<dbReference type="SMART" id="SM00530">
    <property type="entry name" value="HTH_XRE"/>
    <property type="match status" value="1"/>
</dbReference>
<dbReference type="Proteomes" id="UP001597094">
    <property type="component" value="Unassembled WGS sequence"/>
</dbReference>
<dbReference type="PROSITE" id="PS50943">
    <property type="entry name" value="HTH_CROC1"/>
    <property type="match status" value="1"/>
</dbReference>
<keyword evidence="3" id="KW-1185">Reference proteome</keyword>
<dbReference type="Gene3D" id="1.10.260.40">
    <property type="entry name" value="lambda repressor-like DNA-binding domains"/>
    <property type="match status" value="1"/>
</dbReference>
<dbReference type="Pfam" id="PF01381">
    <property type="entry name" value="HTH_3"/>
    <property type="match status" value="1"/>
</dbReference>